<evidence type="ECO:0000313" key="2">
    <source>
        <dbReference type="EMBL" id="KAJ7310720.1"/>
    </source>
</evidence>
<evidence type="ECO:0000313" key="3">
    <source>
        <dbReference type="Proteomes" id="UP001218218"/>
    </source>
</evidence>
<organism evidence="2 3">
    <name type="scientific">Mycena albidolilacea</name>
    <dbReference type="NCBI Taxonomy" id="1033008"/>
    <lineage>
        <taxon>Eukaryota</taxon>
        <taxon>Fungi</taxon>
        <taxon>Dikarya</taxon>
        <taxon>Basidiomycota</taxon>
        <taxon>Agaricomycotina</taxon>
        <taxon>Agaricomycetes</taxon>
        <taxon>Agaricomycetidae</taxon>
        <taxon>Agaricales</taxon>
        <taxon>Marasmiineae</taxon>
        <taxon>Mycenaceae</taxon>
        <taxon>Mycena</taxon>
    </lineage>
</organism>
<name>A0AAD6Z728_9AGAR</name>
<reference evidence="2" key="1">
    <citation type="submission" date="2023-03" db="EMBL/GenBank/DDBJ databases">
        <title>Massive genome expansion in bonnet fungi (Mycena s.s.) driven by repeated elements and novel gene families across ecological guilds.</title>
        <authorList>
            <consortium name="Lawrence Berkeley National Laboratory"/>
            <person name="Harder C.B."/>
            <person name="Miyauchi S."/>
            <person name="Viragh M."/>
            <person name="Kuo A."/>
            <person name="Thoen E."/>
            <person name="Andreopoulos B."/>
            <person name="Lu D."/>
            <person name="Skrede I."/>
            <person name="Drula E."/>
            <person name="Henrissat B."/>
            <person name="Morin E."/>
            <person name="Kohler A."/>
            <person name="Barry K."/>
            <person name="LaButti K."/>
            <person name="Morin E."/>
            <person name="Salamov A."/>
            <person name="Lipzen A."/>
            <person name="Mereny Z."/>
            <person name="Hegedus B."/>
            <person name="Baldrian P."/>
            <person name="Stursova M."/>
            <person name="Weitz H."/>
            <person name="Taylor A."/>
            <person name="Grigoriev I.V."/>
            <person name="Nagy L.G."/>
            <person name="Martin F."/>
            <person name="Kauserud H."/>
        </authorList>
    </citation>
    <scope>NUCLEOTIDE SEQUENCE</scope>
    <source>
        <strain evidence="2">CBHHK002</strain>
    </source>
</reference>
<evidence type="ECO:0000256" key="1">
    <source>
        <dbReference type="SAM" id="MobiDB-lite"/>
    </source>
</evidence>
<dbReference type="Proteomes" id="UP001218218">
    <property type="component" value="Unassembled WGS sequence"/>
</dbReference>
<accession>A0AAD6Z728</accession>
<protein>
    <submittedName>
        <fullName evidence="2">Uncharacterized protein</fullName>
    </submittedName>
</protein>
<proteinExistence type="predicted"/>
<dbReference type="EMBL" id="JARIHO010000078">
    <property type="protein sequence ID" value="KAJ7310720.1"/>
    <property type="molecule type" value="Genomic_DNA"/>
</dbReference>
<keyword evidence="3" id="KW-1185">Reference proteome</keyword>
<feature type="region of interest" description="Disordered" evidence="1">
    <location>
        <begin position="328"/>
        <end position="356"/>
    </location>
</feature>
<comment type="caution">
    <text evidence="2">The sequence shown here is derived from an EMBL/GenBank/DDBJ whole genome shotgun (WGS) entry which is preliminary data.</text>
</comment>
<feature type="compositionally biased region" description="Polar residues" evidence="1">
    <location>
        <begin position="343"/>
        <end position="356"/>
    </location>
</feature>
<sequence>MRAPITAKQRCRSSGNWATWTPAAMRFTRVALVIYSSRYFSPRMSSGLLSSPTDWDLERVLSAIRASVSEASANPGMGTRMYDSAHVWEGTPRLPLSPFDALLNAQQLCMAHSTPPVHQPHRPYPSRPHQWTIRAPDDRRTHPPMLSTSYIVSLSPALPSGSQALELPSLIVSTQPLSPIQRRFSRSTFSEPPRIPLWRPQAIIRLRNGPNTRKIRTLRTTSWSRLRHPLHPAHIHRRVLVHAPHRAITILRPKPSPRAGHVPFLRSSDSPAIASSTPLLLTHHPRTSPRLLSGDSMPILCLRNVFAYCRHSAQSLLSLCFRRARRQPPGIPRHDQQGGESYYQPSMSHPPSISLI</sequence>
<gene>
    <name evidence="2" type="ORF">DFH08DRAFT_898731</name>
</gene>
<dbReference type="AlphaFoldDB" id="A0AAD6Z728"/>